<proteinExistence type="predicted"/>
<dbReference type="EMBL" id="QTSX02000001">
    <property type="protein sequence ID" value="KAJ9090596.1"/>
    <property type="molecule type" value="Genomic_DNA"/>
</dbReference>
<name>A0ACC2UVT3_9FUNG</name>
<sequence>MSKILNVGSASAGNFTLKAKRGKTILYVECCKEDKVKILKERLCEMLKFSLKDSAPTDMQLFKEAVKASDSDPTHENMTSSDVSYEPLKESAGLETYGFKDGSTIFMSFFIKGAFEGVHFEVPVLPAPESDASDDEIEKSTSKATE</sequence>
<reference evidence="1" key="1">
    <citation type="submission" date="2022-04" db="EMBL/GenBank/DDBJ databases">
        <title>Genome of the entomopathogenic fungus Entomophthora muscae.</title>
        <authorList>
            <person name="Elya C."/>
            <person name="Lovett B.R."/>
            <person name="Lee E."/>
            <person name="Macias A.M."/>
            <person name="Hajek A.E."/>
            <person name="De Bivort B.L."/>
            <person name="Kasson M.T."/>
            <person name="De Fine Licht H.H."/>
            <person name="Stajich J.E."/>
        </authorList>
    </citation>
    <scope>NUCLEOTIDE SEQUENCE</scope>
    <source>
        <strain evidence="1">Berkeley</strain>
    </source>
</reference>
<dbReference type="Proteomes" id="UP001165960">
    <property type="component" value="Unassembled WGS sequence"/>
</dbReference>
<comment type="caution">
    <text evidence="1">The sequence shown here is derived from an EMBL/GenBank/DDBJ whole genome shotgun (WGS) entry which is preliminary data.</text>
</comment>
<keyword evidence="2" id="KW-1185">Reference proteome</keyword>
<accession>A0ACC2UVT3</accession>
<evidence type="ECO:0000313" key="1">
    <source>
        <dbReference type="EMBL" id="KAJ9090596.1"/>
    </source>
</evidence>
<evidence type="ECO:0000313" key="2">
    <source>
        <dbReference type="Proteomes" id="UP001165960"/>
    </source>
</evidence>
<organism evidence="1 2">
    <name type="scientific">Entomophthora muscae</name>
    <dbReference type="NCBI Taxonomy" id="34485"/>
    <lineage>
        <taxon>Eukaryota</taxon>
        <taxon>Fungi</taxon>
        <taxon>Fungi incertae sedis</taxon>
        <taxon>Zoopagomycota</taxon>
        <taxon>Entomophthoromycotina</taxon>
        <taxon>Entomophthoromycetes</taxon>
        <taxon>Entomophthorales</taxon>
        <taxon>Entomophthoraceae</taxon>
        <taxon>Entomophthora</taxon>
    </lineage>
</organism>
<gene>
    <name evidence="1" type="ORF">DSO57_1000448</name>
</gene>
<protein>
    <submittedName>
        <fullName evidence="1">Uncharacterized protein</fullName>
    </submittedName>
</protein>